<dbReference type="InterPro" id="IPR017439">
    <property type="entry name" value="Amidohydrolase"/>
</dbReference>
<evidence type="ECO:0000256" key="1">
    <source>
        <dbReference type="ARBA" id="ARBA00022801"/>
    </source>
</evidence>
<dbReference type="InterPro" id="IPR002933">
    <property type="entry name" value="Peptidase_M20"/>
</dbReference>
<name>A0A840XMN4_9PROT</name>
<comment type="cofactor">
    <cofactor evidence="2">
        <name>Mn(2+)</name>
        <dbReference type="ChEBI" id="CHEBI:29035"/>
    </cofactor>
    <text evidence="2">The Mn(2+) ion enhances activity.</text>
</comment>
<dbReference type="NCBIfam" id="TIGR01891">
    <property type="entry name" value="amidohydrolases"/>
    <property type="match status" value="1"/>
</dbReference>
<dbReference type="CDD" id="cd05666">
    <property type="entry name" value="M20_Acy1-like"/>
    <property type="match status" value="1"/>
</dbReference>
<dbReference type="GO" id="GO:0050118">
    <property type="term" value="F:N-acetyldiaminopimelate deacetylase activity"/>
    <property type="evidence" value="ECO:0007669"/>
    <property type="project" value="UniProtKB-ARBA"/>
</dbReference>
<dbReference type="AlphaFoldDB" id="A0A840XMN4"/>
<dbReference type="PIRSF" id="PIRSF005962">
    <property type="entry name" value="Pept_M20D_amidohydro"/>
    <property type="match status" value="1"/>
</dbReference>
<comment type="caution">
    <text evidence="4">The sequence shown here is derived from an EMBL/GenBank/DDBJ whole genome shotgun (WGS) entry which is preliminary data.</text>
</comment>
<dbReference type="InterPro" id="IPR011650">
    <property type="entry name" value="Peptidase_M20_dimer"/>
</dbReference>
<dbReference type="InterPro" id="IPR036264">
    <property type="entry name" value="Bact_exopeptidase_dim_dom"/>
</dbReference>
<dbReference type="PANTHER" id="PTHR11014">
    <property type="entry name" value="PEPTIDASE M20 FAMILY MEMBER"/>
    <property type="match status" value="1"/>
</dbReference>
<dbReference type="Pfam" id="PF07687">
    <property type="entry name" value="M20_dimer"/>
    <property type="match status" value="1"/>
</dbReference>
<sequence>MPVHNRIAEFHAEMTAWRRDFHEHPELAFEEVRTAGIVAQKLREFGCDEVHTGIAKTGVVGVIRGSGAASGRAIGLRADMDALPILEDTGLPYASKTPGKMHACGHDGHTTMLLGAAKYLAETRNFDGTVYVIFQPAEENFGGGEVMVKEGLFERFPVERVFGLHNWPGLPAGTFAWREGPVMAAVANLEVTITGKGAHGAMPHNGNDPIVIAAAIVQALQSIVARNVEPVDAGVITIAHINGGHTYNVIPQEVRMLGTARWFAKEVGDLLERRFLETVRGIAAAFGATAEAKFIRLYPATVNEPTSTHLAADAARAVQGEARVIHMPKPTMGGEDFSFMLEVKNGAYLMLGGGRGPDDANVHHPRYDFNDEILPIGASWWASLAERLLPRQG</sequence>
<evidence type="ECO:0000256" key="2">
    <source>
        <dbReference type="PIRSR" id="PIRSR005962-1"/>
    </source>
</evidence>
<proteinExistence type="predicted"/>
<dbReference type="GO" id="GO:0047980">
    <property type="term" value="F:hippurate hydrolase activity"/>
    <property type="evidence" value="ECO:0007669"/>
    <property type="project" value="UniProtKB-EC"/>
</dbReference>
<reference evidence="4 5" key="1">
    <citation type="submission" date="2020-08" db="EMBL/GenBank/DDBJ databases">
        <title>Genomic Encyclopedia of Type Strains, Phase IV (KMG-IV): sequencing the most valuable type-strain genomes for metagenomic binning, comparative biology and taxonomic classification.</title>
        <authorList>
            <person name="Goeker M."/>
        </authorList>
    </citation>
    <scope>NUCLEOTIDE SEQUENCE [LARGE SCALE GENOMIC DNA]</scope>
    <source>
        <strain evidence="4 5">DSM 25895</strain>
    </source>
</reference>
<evidence type="ECO:0000259" key="3">
    <source>
        <dbReference type="Pfam" id="PF07687"/>
    </source>
</evidence>
<keyword evidence="2" id="KW-0464">Manganese</keyword>
<dbReference type="Proteomes" id="UP000562254">
    <property type="component" value="Unassembled WGS sequence"/>
</dbReference>
<gene>
    <name evidence="4" type="ORF">FHS88_001964</name>
</gene>
<dbReference type="FunFam" id="3.30.70.360:FF:000001">
    <property type="entry name" value="N-acetyldiaminopimelate deacetylase"/>
    <property type="match status" value="1"/>
</dbReference>
<keyword evidence="5" id="KW-1185">Reference proteome</keyword>
<dbReference type="GO" id="GO:0046872">
    <property type="term" value="F:metal ion binding"/>
    <property type="evidence" value="ECO:0007669"/>
    <property type="project" value="UniProtKB-KW"/>
</dbReference>
<evidence type="ECO:0000313" key="5">
    <source>
        <dbReference type="Proteomes" id="UP000562254"/>
    </source>
</evidence>
<dbReference type="RefSeq" id="WP_184484053.1">
    <property type="nucleotide sequence ID" value="NZ_JAAEDJ010000011.1"/>
</dbReference>
<dbReference type="Pfam" id="PF01546">
    <property type="entry name" value="Peptidase_M20"/>
    <property type="match status" value="1"/>
</dbReference>
<dbReference type="Gene3D" id="3.30.70.360">
    <property type="match status" value="1"/>
</dbReference>
<feature type="binding site" evidence="2">
    <location>
        <position position="165"/>
    </location>
    <ligand>
        <name>Mn(2+)</name>
        <dbReference type="ChEBI" id="CHEBI:29035"/>
        <label>2</label>
    </ligand>
</feature>
<feature type="binding site" evidence="2">
    <location>
        <position position="104"/>
    </location>
    <ligand>
        <name>Mn(2+)</name>
        <dbReference type="ChEBI" id="CHEBI:29035"/>
        <label>2</label>
    </ligand>
</feature>
<dbReference type="EMBL" id="JACIJE010000005">
    <property type="protein sequence ID" value="MBB5689838.1"/>
    <property type="molecule type" value="Genomic_DNA"/>
</dbReference>
<feature type="binding site" evidence="2">
    <location>
        <position position="106"/>
    </location>
    <ligand>
        <name>Mn(2+)</name>
        <dbReference type="ChEBI" id="CHEBI:29035"/>
        <label>2</label>
    </ligand>
</feature>
<accession>A0A840XMN4</accession>
<feature type="binding site" evidence="2">
    <location>
        <position position="363"/>
    </location>
    <ligand>
        <name>Mn(2+)</name>
        <dbReference type="ChEBI" id="CHEBI:29035"/>
        <label>2</label>
    </ligand>
</feature>
<dbReference type="PANTHER" id="PTHR11014:SF63">
    <property type="entry name" value="METALLOPEPTIDASE, PUTATIVE (AFU_ORTHOLOGUE AFUA_6G09600)-RELATED"/>
    <property type="match status" value="1"/>
</dbReference>
<protein>
    <submittedName>
        <fullName evidence="4">Hippurate hydrolase</fullName>
        <ecNumber evidence="4">3.5.1.32</ecNumber>
    </submittedName>
</protein>
<dbReference type="GO" id="GO:0019877">
    <property type="term" value="P:diaminopimelate biosynthetic process"/>
    <property type="evidence" value="ECO:0007669"/>
    <property type="project" value="UniProtKB-ARBA"/>
</dbReference>
<keyword evidence="1 4" id="KW-0378">Hydrolase</keyword>
<dbReference type="SUPFAM" id="SSF53187">
    <property type="entry name" value="Zn-dependent exopeptidases"/>
    <property type="match status" value="1"/>
</dbReference>
<dbReference type="SUPFAM" id="SSF55031">
    <property type="entry name" value="Bacterial exopeptidase dimerisation domain"/>
    <property type="match status" value="1"/>
</dbReference>
<dbReference type="EC" id="3.5.1.32" evidence="4"/>
<feature type="binding site" evidence="2">
    <location>
        <position position="139"/>
    </location>
    <ligand>
        <name>Mn(2+)</name>
        <dbReference type="ChEBI" id="CHEBI:29035"/>
        <label>2</label>
    </ligand>
</feature>
<organism evidence="4 5">
    <name type="scientific">Neoroseomonas alkaliterrae</name>
    <dbReference type="NCBI Taxonomy" id="1452450"/>
    <lineage>
        <taxon>Bacteria</taxon>
        <taxon>Pseudomonadati</taxon>
        <taxon>Pseudomonadota</taxon>
        <taxon>Alphaproteobacteria</taxon>
        <taxon>Acetobacterales</taxon>
        <taxon>Acetobacteraceae</taxon>
        <taxon>Neoroseomonas</taxon>
    </lineage>
</organism>
<evidence type="ECO:0000313" key="4">
    <source>
        <dbReference type="EMBL" id="MBB5689838.1"/>
    </source>
</evidence>
<keyword evidence="2" id="KW-0479">Metal-binding</keyword>
<feature type="domain" description="Peptidase M20 dimerisation" evidence="3">
    <location>
        <begin position="187"/>
        <end position="261"/>
    </location>
</feature>
<dbReference type="Gene3D" id="3.40.630.10">
    <property type="entry name" value="Zn peptidases"/>
    <property type="match status" value="1"/>
</dbReference>